<reference evidence="1 2" key="1">
    <citation type="submission" date="2018-08" db="EMBL/GenBank/DDBJ databases">
        <authorList>
            <person name="Laetsch R D."/>
            <person name="Stevens L."/>
            <person name="Kumar S."/>
            <person name="Blaxter L. M."/>
        </authorList>
    </citation>
    <scope>NUCLEOTIDE SEQUENCE [LARGE SCALE GENOMIC DNA]</scope>
</reference>
<keyword evidence="2" id="KW-1185">Reference proteome</keyword>
<protein>
    <submittedName>
        <fullName evidence="1">Uncharacterized protein</fullName>
    </submittedName>
</protein>
<gene>
    <name evidence="1" type="ORF">NAV_LOCUS10175</name>
</gene>
<organism evidence="1 2">
    <name type="scientific">Acanthocheilonema viteae</name>
    <name type="common">Filarial nematode worm</name>
    <name type="synonym">Dipetalonema viteae</name>
    <dbReference type="NCBI Taxonomy" id="6277"/>
    <lineage>
        <taxon>Eukaryota</taxon>
        <taxon>Metazoa</taxon>
        <taxon>Ecdysozoa</taxon>
        <taxon>Nematoda</taxon>
        <taxon>Chromadorea</taxon>
        <taxon>Rhabditida</taxon>
        <taxon>Spirurina</taxon>
        <taxon>Spiruromorpha</taxon>
        <taxon>Filarioidea</taxon>
        <taxon>Onchocercidae</taxon>
        <taxon>Acanthocheilonema</taxon>
    </lineage>
</organism>
<proteinExistence type="predicted"/>
<dbReference type="OrthoDB" id="4781at2759"/>
<dbReference type="Proteomes" id="UP000276991">
    <property type="component" value="Unassembled WGS sequence"/>
</dbReference>
<accession>A0A498SYL1</accession>
<sequence length="80" mass="9141">MDSNLKGLAFHRLQVVHEDIVRFIVALPLGIQNLRLVADKYPIPNSLIDCWTPQSVIFILEETPLLYFFTCEILGLCLPD</sequence>
<name>A0A498SYL1_ACAVI</name>
<dbReference type="EMBL" id="UPTC01005769">
    <property type="protein sequence ID" value="VBB35384.1"/>
    <property type="molecule type" value="Genomic_DNA"/>
</dbReference>
<evidence type="ECO:0000313" key="1">
    <source>
        <dbReference type="EMBL" id="VBB35384.1"/>
    </source>
</evidence>
<evidence type="ECO:0000313" key="2">
    <source>
        <dbReference type="Proteomes" id="UP000276991"/>
    </source>
</evidence>
<dbReference type="AlphaFoldDB" id="A0A498SYL1"/>